<evidence type="ECO:0000256" key="12">
    <source>
        <dbReference type="ARBA" id="ARBA00022989"/>
    </source>
</evidence>
<evidence type="ECO:0000256" key="14">
    <source>
        <dbReference type="ARBA" id="ARBA00023136"/>
    </source>
</evidence>
<dbReference type="SUPFAM" id="SSF47384">
    <property type="entry name" value="Homodimeric domain of signal transducing histidine kinase"/>
    <property type="match status" value="1"/>
</dbReference>
<evidence type="ECO:0000256" key="15">
    <source>
        <dbReference type="SAM" id="Phobius"/>
    </source>
</evidence>
<evidence type="ECO:0000256" key="5">
    <source>
        <dbReference type="ARBA" id="ARBA00022519"/>
    </source>
</evidence>
<keyword evidence="4" id="KW-1003">Cell membrane</keyword>
<keyword evidence="8 15" id="KW-0812">Transmembrane</keyword>
<accession>A0AAF1K3D6</accession>
<dbReference type="PANTHER" id="PTHR44936:SF5">
    <property type="entry name" value="SENSOR HISTIDINE KINASE ENVZ"/>
    <property type="match status" value="1"/>
</dbReference>
<evidence type="ECO:0000256" key="1">
    <source>
        <dbReference type="ARBA" id="ARBA00000085"/>
    </source>
</evidence>
<dbReference type="SMART" id="SM00388">
    <property type="entry name" value="HisKA"/>
    <property type="match status" value="1"/>
</dbReference>
<dbReference type="Pfam" id="PF02518">
    <property type="entry name" value="HATPase_c"/>
    <property type="match status" value="1"/>
</dbReference>
<evidence type="ECO:0000256" key="3">
    <source>
        <dbReference type="ARBA" id="ARBA00012438"/>
    </source>
</evidence>
<evidence type="ECO:0000256" key="4">
    <source>
        <dbReference type="ARBA" id="ARBA00022475"/>
    </source>
</evidence>
<evidence type="ECO:0000256" key="8">
    <source>
        <dbReference type="ARBA" id="ARBA00022692"/>
    </source>
</evidence>
<dbReference type="GO" id="GO:0000155">
    <property type="term" value="F:phosphorelay sensor kinase activity"/>
    <property type="evidence" value="ECO:0007669"/>
    <property type="project" value="InterPro"/>
</dbReference>
<keyword evidence="14 15" id="KW-0472">Membrane</keyword>
<evidence type="ECO:0000256" key="10">
    <source>
        <dbReference type="ARBA" id="ARBA00022777"/>
    </source>
</evidence>
<name>A0AAF1K3D6_9PROT</name>
<gene>
    <name evidence="18" type="ORF">GXW79_10485</name>
</gene>
<evidence type="ECO:0000259" key="16">
    <source>
        <dbReference type="PROSITE" id="PS50109"/>
    </source>
</evidence>
<keyword evidence="10" id="KW-0418">Kinase</keyword>
<dbReference type="GO" id="GO:0005524">
    <property type="term" value="F:ATP binding"/>
    <property type="evidence" value="ECO:0007669"/>
    <property type="project" value="UniProtKB-KW"/>
</dbReference>
<dbReference type="Gene3D" id="1.10.287.130">
    <property type="match status" value="1"/>
</dbReference>
<feature type="domain" description="HAMP" evidence="17">
    <location>
        <begin position="176"/>
        <end position="228"/>
    </location>
</feature>
<organism evidence="18 19">
    <name type="scientific">Plastoroseomonas arctica</name>
    <dbReference type="NCBI Taxonomy" id="1509237"/>
    <lineage>
        <taxon>Bacteria</taxon>
        <taxon>Pseudomonadati</taxon>
        <taxon>Pseudomonadota</taxon>
        <taxon>Alphaproteobacteria</taxon>
        <taxon>Acetobacterales</taxon>
        <taxon>Acetobacteraceae</taxon>
        <taxon>Plastoroseomonas</taxon>
    </lineage>
</organism>
<feature type="transmembrane region" description="Helical" evidence="15">
    <location>
        <begin position="157"/>
        <end position="175"/>
    </location>
</feature>
<dbReference type="CDD" id="cd00075">
    <property type="entry name" value="HATPase"/>
    <property type="match status" value="1"/>
</dbReference>
<protein>
    <recommendedName>
        <fullName evidence="3">histidine kinase</fullName>
        <ecNumber evidence="3">2.7.13.3</ecNumber>
    </recommendedName>
</protein>
<dbReference type="PANTHER" id="PTHR44936">
    <property type="entry name" value="SENSOR PROTEIN CREC"/>
    <property type="match status" value="1"/>
</dbReference>
<reference evidence="18" key="2">
    <citation type="journal article" date="2021" name="Syst. Appl. Microbiol.">
        <title>Roseomonas hellenica sp. nov., isolated from roots of wild-growing Alkanna tinctoria.</title>
        <authorList>
            <person name="Rat A."/>
            <person name="Naranjo H.D."/>
            <person name="Lebbe L."/>
            <person name="Cnockaert M."/>
            <person name="Krigas N."/>
            <person name="Grigoriadou K."/>
            <person name="Maloupa E."/>
            <person name="Willems A."/>
        </authorList>
    </citation>
    <scope>NUCLEOTIDE SEQUENCE</scope>
    <source>
        <strain evidence="18">LMG 28251</strain>
    </source>
</reference>
<dbReference type="PROSITE" id="PS50885">
    <property type="entry name" value="HAMP"/>
    <property type="match status" value="1"/>
</dbReference>
<dbReference type="InterPro" id="IPR050980">
    <property type="entry name" value="2C_sensor_his_kinase"/>
</dbReference>
<dbReference type="SMART" id="SM00304">
    <property type="entry name" value="HAMP"/>
    <property type="match status" value="1"/>
</dbReference>
<dbReference type="InterPro" id="IPR036890">
    <property type="entry name" value="HATPase_C_sf"/>
</dbReference>
<dbReference type="Pfam" id="PF00672">
    <property type="entry name" value="HAMP"/>
    <property type="match status" value="1"/>
</dbReference>
<keyword evidence="13" id="KW-0902">Two-component regulatory system</keyword>
<dbReference type="InterPro" id="IPR003660">
    <property type="entry name" value="HAMP_dom"/>
</dbReference>
<comment type="caution">
    <text evidence="18">The sequence shown here is derived from an EMBL/GenBank/DDBJ whole genome shotgun (WGS) entry which is preliminary data.</text>
</comment>
<evidence type="ECO:0000256" key="7">
    <source>
        <dbReference type="ARBA" id="ARBA00022679"/>
    </source>
</evidence>
<dbReference type="AlphaFoldDB" id="A0AAF1K3D6"/>
<dbReference type="InterPro" id="IPR005467">
    <property type="entry name" value="His_kinase_dom"/>
</dbReference>
<evidence type="ECO:0000256" key="11">
    <source>
        <dbReference type="ARBA" id="ARBA00022840"/>
    </source>
</evidence>
<dbReference type="PRINTS" id="PR00344">
    <property type="entry name" value="BCTRLSENSOR"/>
</dbReference>
<keyword evidence="7" id="KW-0808">Transferase</keyword>
<keyword evidence="11" id="KW-0067">ATP-binding</keyword>
<comment type="subcellular location">
    <subcellularLocation>
        <location evidence="2">Cell inner membrane</location>
        <topology evidence="2">Multi-pass membrane protein</topology>
    </subcellularLocation>
</comment>
<dbReference type="InterPro" id="IPR004358">
    <property type="entry name" value="Sig_transdc_His_kin-like_C"/>
</dbReference>
<keyword evidence="19" id="KW-1185">Reference proteome</keyword>
<dbReference type="InterPro" id="IPR003661">
    <property type="entry name" value="HisK_dim/P_dom"/>
</dbReference>
<dbReference type="InterPro" id="IPR003594">
    <property type="entry name" value="HATPase_dom"/>
</dbReference>
<dbReference type="InterPro" id="IPR036097">
    <property type="entry name" value="HisK_dim/P_sf"/>
</dbReference>
<dbReference type="CDD" id="cd00082">
    <property type="entry name" value="HisKA"/>
    <property type="match status" value="1"/>
</dbReference>
<dbReference type="EMBL" id="JAAEDH010000010">
    <property type="protein sequence ID" value="MBR0655509.1"/>
    <property type="molecule type" value="Genomic_DNA"/>
</dbReference>
<keyword evidence="12 15" id="KW-1133">Transmembrane helix</keyword>
<keyword evidence="6" id="KW-0597">Phosphoprotein</keyword>
<evidence type="ECO:0000256" key="9">
    <source>
        <dbReference type="ARBA" id="ARBA00022741"/>
    </source>
</evidence>
<evidence type="ECO:0000313" key="18">
    <source>
        <dbReference type="EMBL" id="MBR0655509.1"/>
    </source>
</evidence>
<dbReference type="GO" id="GO:0005886">
    <property type="term" value="C:plasma membrane"/>
    <property type="evidence" value="ECO:0007669"/>
    <property type="project" value="UniProtKB-SubCell"/>
</dbReference>
<dbReference type="PROSITE" id="PS50109">
    <property type="entry name" value="HIS_KIN"/>
    <property type="match status" value="1"/>
</dbReference>
<dbReference type="SUPFAM" id="SSF55874">
    <property type="entry name" value="ATPase domain of HSP90 chaperone/DNA topoisomerase II/histidine kinase"/>
    <property type="match status" value="1"/>
</dbReference>
<comment type="catalytic activity">
    <reaction evidence="1">
        <text>ATP + protein L-histidine = ADP + protein N-phospho-L-histidine.</text>
        <dbReference type="EC" id="2.7.13.3"/>
    </reaction>
</comment>
<evidence type="ECO:0000313" key="19">
    <source>
        <dbReference type="Proteomes" id="UP001196068"/>
    </source>
</evidence>
<keyword evidence="9" id="KW-0547">Nucleotide-binding</keyword>
<feature type="domain" description="Histidine kinase" evidence="16">
    <location>
        <begin position="236"/>
        <end position="432"/>
    </location>
</feature>
<dbReference type="SMART" id="SM00387">
    <property type="entry name" value="HATPase_c"/>
    <property type="match status" value="1"/>
</dbReference>
<evidence type="ECO:0000256" key="13">
    <source>
        <dbReference type="ARBA" id="ARBA00023012"/>
    </source>
</evidence>
<evidence type="ECO:0000259" key="17">
    <source>
        <dbReference type="PROSITE" id="PS50885"/>
    </source>
</evidence>
<sequence length="432" mass="45482">MRRFWPIKLSSLCWPASLAGRTLLVMLGGLTMLHVGSVVIHERALHGVETAALEARHIDRIRSAAALAARRDEADRDAAVHALSLPELQLHWDRQSLPAIETPPAALAELVSRLGDGARVGGAGDVALGAMPAGGGWIVFSLTPDQHSRLALDSGGLLSMVAMALGIGLVTVPLVRWMTGPLRRLAEAADQVGRDPRPVMLATDGPLEVQHAAAAFNAMQARIARLIEDRTEAVAALSHDLRTPLARLKLRAGFLAEGEERGRIEGDIAEMEAMVSRTLEYFREGRDAEPAVPTDLAAILQTLADDAADAGHDVMYDGPAHVVLSLRRLAAKRAFSNLLNNALQHGAAPVTVGLRAEDGGWVAEVADAGPGIPVDQFERALSPFARLDPARGGSGVGLGLTIAQRFAAAEGGALQLARAPAGGLLVKVHLPA</sequence>
<dbReference type="EC" id="2.7.13.3" evidence="3"/>
<dbReference type="Pfam" id="PF00512">
    <property type="entry name" value="HisKA"/>
    <property type="match status" value="1"/>
</dbReference>
<proteinExistence type="predicted"/>
<evidence type="ECO:0000256" key="6">
    <source>
        <dbReference type="ARBA" id="ARBA00022553"/>
    </source>
</evidence>
<keyword evidence="5" id="KW-0997">Cell inner membrane</keyword>
<evidence type="ECO:0000256" key="2">
    <source>
        <dbReference type="ARBA" id="ARBA00004429"/>
    </source>
</evidence>
<dbReference type="Proteomes" id="UP001196068">
    <property type="component" value="Unassembled WGS sequence"/>
</dbReference>
<dbReference type="RefSeq" id="WP_211874343.1">
    <property type="nucleotide sequence ID" value="NZ_JAAEDH010000010.1"/>
</dbReference>
<dbReference type="Gene3D" id="3.30.565.10">
    <property type="entry name" value="Histidine kinase-like ATPase, C-terminal domain"/>
    <property type="match status" value="1"/>
</dbReference>
<reference evidence="18" key="1">
    <citation type="submission" date="2020-01" db="EMBL/GenBank/DDBJ databases">
        <authorList>
            <person name="Rat A."/>
        </authorList>
    </citation>
    <scope>NUCLEOTIDE SEQUENCE</scope>
    <source>
        <strain evidence="18">LMG 28251</strain>
    </source>
</reference>